<dbReference type="PROSITE" id="PS50850">
    <property type="entry name" value="MFS"/>
    <property type="match status" value="1"/>
</dbReference>
<evidence type="ECO:0000256" key="2">
    <source>
        <dbReference type="ARBA" id="ARBA00022448"/>
    </source>
</evidence>
<feature type="transmembrane region" description="Helical" evidence="6">
    <location>
        <begin position="304"/>
        <end position="324"/>
    </location>
</feature>
<evidence type="ECO:0000256" key="6">
    <source>
        <dbReference type="SAM" id="Phobius"/>
    </source>
</evidence>
<keyword evidence="9" id="KW-1185">Reference proteome</keyword>
<feature type="transmembrane region" description="Helical" evidence="6">
    <location>
        <begin position="177"/>
        <end position="195"/>
    </location>
</feature>
<reference evidence="8 9" key="1">
    <citation type="submission" date="2024-04" db="EMBL/GenBank/DDBJ databases">
        <title>Novel species of the genus Ideonella isolated from streams.</title>
        <authorList>
            <person name="Lu H."/>
        </authorList>
    </citation>
    <scope>NUCLEOTIDE SEQUENCE [LARGE SCALE GENOMIC DNA]</scope>
    <source>
        <strain evidence="8 9">LYT19W</strain>
    </source>
</reference>
<accession>A0ABU9C0X6</accession>
<dbReference type="RefSeq" id="WP_341397701.1">
    <property type="nucleotide sequence ID" value="NZ_JBBUTI010000002.1"/>
</dbReference>
<dbReference type="Proteomes" id="UP001379945">
    <property type="component" value="Unassembled WGS sequence"/>
</dbReference>
<sequence length="594" mass="63799">MRLPNLFQTRNGRFAAFFLLYVTEGIPLGFAATAVATQLRRQGVGPAEIGAFIGLFYLPWAFKWAFGPIVDVFAIERLGRRRGWILGTQIVMVATLFATSFLKLPEQLWLFSAILLVHNTFSATQDVAIDALAINTLDEQERATASGVMFAGASIGQMIGGSGALLVTSWFGFQSSFYFVSAAILLVTLFVVLPMKEAATPPRVRAAGSAMAAAGREMREFAVTAFKSFMGTRGAFVGLFMSLLPPGAMCLGLALQSNLAVELGMDDGAVATMNFWSTLIGAAGCLSGGLIADRFDRRHALTWYILLMSIPVFVMALVLQHFNWIMPIAPDAAKPDVPTLLMTAFWATTLVYAFFNGMMYSATTAIFMDVTNPVVAGTQFTAYMAMFNLAISYSATWQGISIEAWGYPGTMIVDGFYGMLYLLVLPLTRKRPGDVAADNALAPGRARKLGLVLALLCLAWLPVHALESQFGAAKDIVNILFTLVFIASALFLLAGAALLGAVAGRLTRIGAWFSPLLLLMQVRNYQDGLAAKLGVSTQSLGATLDIFLYGVPLLAAVLLWQMSRHAWADLAMPSTTEGEAGDTALPDAKLAAAS</sequence>
<organism evidence="8 9">
    <name type="scientific">Ideonella margarita</name>
    <dbReference type="NCBI Taxonomy" id="2984191"/>
    <lineage>
        <taxon>Bacteria</taxon>
        <taxon>Pseudomonadati</taxon>
        <taxon>Pseudomonadota</taxon>
        <taxon>Betaproteobacteria</taxon>
        <taxon>Burkholderiales</taxon>
        <taxon>Sphaerotilaceae</taxon>
        <taxon>Ideonella</taxon>
    </lineage>
</organism>
<dbReference type="Pfam" id="PF07690">
    <property type="entry name" value="MFS_1"/>
    <property type="match status" value="1"/>
</dbReference>
<proteinExistence type="predicted"/>
<name>A0ABU9C0X6_9BURK</name>
<feature type="transmembrane region" description="Helical" evidence="6">
    <location>
        <begin position="235"/>
        <end position="255"/>
    </location>
</feature>
<evidence type="ECO:0000256" key="1">
    <source>
        <dbReference type="ARBA" id="ARBA00004141"/>
    </source>
</evidence>
<dbReference type="InterPro" id="IPR011701">
    <property type="entry name" value="MFS"/>
</dbReference>
<protein>
    <submittedName>
        <fullName evidence="8">MFS transporter</fullName>
    </submittedName>
</protein>
<dbReference type="SUPFAM" id="SSF103473">
    <property type="entry name" value="MFS general substrate transporter"/>
    <property type="match status" value="1"/>
</dbReference>
<feature type="transmembrane region" description="Helical" evidence="6">
    <location>
        <begin position="275"/>
        <end position="292"/>
    </location>
</feature>
<evidence type="ECO:0000256" key="4">
    <source>
        <dbReference type="ARBA" id="ARBA00022989"/>
    </source>
</evidence>
<evidence type="ECO:0000256" key="5">
    <source>
        <dbReference type="ARBA" id="ARBA00023136"/>
    </source>
</evidence>
<dbReference type="PANTHER" id="PTHR12778">
    <property type="entry name" value="SOLUTE CARRIER FAMILY 33 ACETYL-COA TRANSPORTER -RELATED"/>
    <property type="match status" value="1"/>
</dbReference>
<comment type="caution">
    <text evidence="8">The sequence shown here is derived from an EMBL/GenBank/DDBJ whole genome shotgun (WGS) entry which is preliminary data.</text>
</comment>
<dbReference type="InterPro" id="IPR036259">
    <property type="entry name" value="MFS_trans_sf"/>
</dbReference>
<feature type="transmembrane region" description="Helical" evidence="6">
    <location>
        <begin position="478"/>
        <end position="502"/>
    </location>
</feature>
<dbReference type="InterPro" id="IPR004752">
    <property type="entry name" value="AmpG_permease/AT-1"/>
</dbReference>
<evidence type="ECO:0000259" key="7">
    <source>
        <dbReference type="PROSITE" id="PS50850"/>
    </source>
</evidence>
<feature type="transmembrane region" description="Helical" evidence="6">
    <location>
        <begin position="449"/>
        <end position="466"/>
    </location>
</feature>
<evidence type="ECO:0000256" key="3">
    <source>
        <dbReference type="ARBA" id="ARBA00022692"/>
    </source>
</evidence>
<keyword evidence="2" id="KW-0813">Transport</keyword>
<feature type="transmembrane region" description="Helical" evidence="6">
    <location>
        <begin position="83"/>
        <end position="102"/>
    </location>
</feature>
<comment type="subcellular location">
    <subcellularLocation>
        <location evidence="1">Membrane</location>
        <topology evidence="1">Multi-pass membrane protein</topology>
    </subcellularLocation>
</comment>
<dbReference type="Gene3D" id="1.20.1250.20">
    <property type="entry name" value="MFS general substrate transporter like domains"/>
    <property type="match status" value="2"/>
</dbReference>
<keyword evidence="5 6" id="KW-0472">Membrane</keyword>
<dbReference type="InterPro" id="IPR020846">
    <property type="entry name" value="MFS_dom"/>
</dbReference>
<gene>
    <name evidence="8" type="ORF">AACH00_03980</name>
</gene>
<feature type="transmembrane region" description="Helical" evidence="6">
    <location>
        <begin position="12"/>
        <end position="37"/>
    </location>
</feature>
<feature type="transmembrane region" description="Helical" evidence="6">
    <location>
        <begin position="43"/>
        <end position="62"/>
    </location>
</feature>
<feature type="domain" description="Major facilitator superfamily (MFS) profile" evidence="7">
    <location>
        <begin position="1"/>
        <end position="199"/>
    </location>
</feature>
<feature type="transmembrane region" description="Helical" evidence="6">
    <location>
        <begin position="380"/>
        <end position="400"/>
    </location>
</feature>
<keyword evidence="3 6" id="KW-0812">Transmembrane</keyword>
<feature type="transmembrane region" description="Helical" evidence="6">
    <location>
        <begin position="406"/>
        <end position="428"/>
    </location>
</feature>
<feature type="transmembrane region" description="Helical" evidence="6">
    <location>
        <begin position="546"/>
        <end position="562"/>
    </location>
</feature>
<feature type="transmembrane region" description="Helical" evidence="6">
    <location>
        <begin position="344"/>
        <end position="368"/>
    </location>
</feature>
<evidence type="ECO:0000313" key="8">
    <source>
        <dbReference type="EMBL" id="MEK8045504.1"/>
    </source>
</evidence>
<keyword evidence="4 6" id="KW-1133">Transmembrane helix</keyword>
<evidence type="ECO:0000313" key="9">
    <source>
        <dbReference type="Proteomes" id="UP001379945"/>
    </source>
</evidence>
<dbReference type="PANTHER" id="PTHR12778:SF10">
    <property type="entry name" value="MAJOR FACILITATOR SUPERFAMILY DOMAIN-CONTAINING PROTEIN 3"/>
    <property type="match status" value="1"/>
</dbReference>
<dbReference type="EMBL" id="JBBUTI010000002">
    <property type="protein sequence ID" value="MEK8045504.1"/>
    <property type="molecule type" value="Genomic_DNA"/>
</dbReference>